<evidence type="ECO:0000313" key="4">
    <source>
        <dbReference type="Proteomes" id="UP000326678"/>
    </source>
</evidence>
<dbReference type="InterPro" id="IPR038461">
    <property type="entry name" value="Schlafen_AlbA_2_dom_sf"/>
</dbReference>
<reference evidence="3 4" key="1">
    <citation type="submission" date="2019-10" db="EMBL/GenBank/DDBJ databases">
        <title>Genomic and transcriptomic insights into the perfect genentic adaptation of a filamentous nitrogen-fixing cyanobacterium to rice fields.</title>
        <authorList>
            <person name="Chen Z."/>
        </authorList>
    </citation>
    <scope>NUCLEOTIDE SEQUENCE [LARGE SCALE GENOMIC DNA]</scope>
    <source>
        <strain evidence="3">CCNUC1</strain>
    </source>
</reference>
<dbReference type="PANTHER" id="PTHR39639:SF1">
    <property type="entry name" value="DUF262 DOMAIN-CONTAINING PROTEIN"/>
    <property type="match status" value="1"/>
</dbReference>
<protein>
    <recommendedName>
        <fullName evidence="5">DUF262 domain-containing protein</fullName>
    </recommendedName>
</protein>
<keyword evidence="4" id="KW-1185">Reference proteome</keyword>
<evidence type="ECO:0000313" key="3">
    <source>
        <dbReference type="EMBL" id="QFS46739.1"/>
    </source>
</evidence>
<dbReference type="EMBL" id="CP045226">
    <property type="protein sequence ID" value="QFS46739.1"/>
    <property type="molecule type" value="Genomic_DNA"/>
</dbReference>
<dbReference type="Pfam" id="PF04326">
    <property type="entry name" value="SLFN_AlbA_2"/>
    <property type="match status" value="1"/>
</dbReference>
<dbReference type="Proteomes" id="UP000326678">
    <property type="component" value="Chromosome Gxm1"/>
</dbReference>
<organism evidence="3 4">
    <name type="scientific">Nostoc sphaeroides CCNUC1</name>
    <dbReference type="NCBI Taxonomy" id="2653204"/>
    <lineage>
        <taxon>Bacteria</taxon>
        <taxon>Bacillati</taxon>
        <taxon>Cyanobacteriota</taxon>
        <taxon>Cyanophyceae</taxon>
        <taxon>Nostocales</taxon>
        <taxon>Nostocaceae</taxon>
        <taxon>Nostoc</taxon>
    </lineage>
</organism>
<dbReference type="RefSeq" id="WP_152589543.1">
    <property type="nucleotide sequence ID" value="NZ_CP045226.1"/>
</dbReference>
<dbReference type="Pfam" id="PF03235">
    <property type="entry name" value="GmrSD_N"/>
    <property type="match status" value="1"/>
</dbReference>
<dbReference type="AlphaFoldDB" id="A0A5P8W411"/>
<dbReference type="Gene3D" id="3.30.950.30">
    <property type="entry name" value="Schlafen, AAA domain"/>
    <property type="match status" value="1"/>
</dbReference>
<dbReference type="InterPro" id="IPR004919">
    <property type="entry name" value="GmrSD_N"/>
</dbReference>
<gene>
    <name evidence="3" type="ORF">GXM_04220</name>
</gene>
<name>A0A5P8W411_9NOSO</name>
<evidence type="ECO:0008006" key="5">
    <source>
        <dbReference type="Google" id="ProtNLM"/>
    </source>
</evidence>
<accession>A0A5P8W411</accession>
<sequence>MAKLPDNIPASSVQRELSIRSESIQRIYNFYINHLFYVNRRYQRKLVWTIEEKRAFIDSILQGFPVPIILLAESEREKFSVFEIIDGMQRLNAITSFIEGEFEINEKYFDLETMVESKSLLDQDILKQKKPILERNLCEIIASYVLPISIYSFDNDEKVDEVFRRINSNGKHLSRQELRAAGATDDFPDLVRKISNEIRTDTSASDVLLLNNMKYISITNANLEYGIKVNNIFWVKNNVLTKEMVRESKDEEVVAEIVAYMALQPEVPRSSSEVLDEYYGLIPGPRGIDIETALRRKNPDVIKGQFVKVYDEMRRILDESGRKFNELLSNQNAVPRYFQVIFLSFYELMFIERMQIANRRGLVDSLMNISQNIDITRGGNWSSSNKTKNIKAVKGIVRDCFKPSEREDPALDSWLTEFETLLTQSKTEQALYDFKQGFTKLDGRTEFDQDNFDKIIKTLTAMANHSPNSTGYVCVGVADNDNDAKRVESIYGSQCVEYKGFKITGIDHEATRLKGSVDKFFGWLKQKIESQPIQQSVKSSIGRNIKLIDYHGREVVLFKLSAGRDPTAYDSKYYERIGANVEEIKFSEYNELFRRFS</sequence>
<evidence type="ECO:0000259" key="2">
    <source>
        <dbReference type="Pfam" id="PF04326"/>
    </source>
</evidence>
<proteinExistence type="predicted"/>
<dbReference type="PANTHER" id="PTHR39639">
    <property type="entry name" value="CHROMOSOME 16, WHOLE GENOME SHOTGUN SEQUENCE"/>
    <property type="match status" value="1"/>
</dbReference>
<dbReference type="InterPro" id="IPR007421">
    <property type="entry name" value="Schlafen_AlbA_2_dom"/>
</dbReference>
<evidence type="ECO:0000259" key="1">
    <source>
        <dbReference type="Pfam" id="PF03235"/>
    </source>
</evidence>
<feature type="domain" description="GmrSD restriction endonucleases N-terminal" evidence="1">
    <location>
        <begin position="27"/>
        <end position="181"/>
    </location>
</feature>
<feature type="domain" description="Schlafen AlbA-2" evidence="2">
    <location>
        <begin position="431"/>
        <end position="584"/>
    </location>
</feature>
<dbReference type="KEGG" id="nsh:GXM_04220"/>